<evidence type="ECO:0000256" key="7">
    <source>
        <dbReference type="SAM" id="Phobius"/>
    </source>
</evidence>
<dbReference type="PANTHER" id="PTHR42718:SF9">
    <property type="entry name" value="MAJOR FACILITATOR SUPERFAMILY MULTIDRUG TRANSPORTER MFSC"/>
    <property type="match status" value="1"/>
</dbReference>
<keyword evidence="10" id="KW-1185">Reference proteome</keyword>
<dbReference type="Gene3D" id="1.20.1250.20">
    <property type="entry name" value="MFS general substrate transporter like domains"/>
    <property type="match status" value="1"/>
</dbReference>
<feature type="transmembrane region" description="Helical" evidence="7">
    <location>
        <begin position="52"/>
        <end position="70"/>
    </location>
</feature>
<feature type="transmembrane region" description="Helical" evidence="7">
    <location>
        <begin position="164"/>
        <end position="184"/>
    </location>
</feature>
<dbReference type="GO" id="GO:0005886">
    <property type="term" value="C:plasma membrane"/>
    <property type="evidence" value="ECO:0007669"/>
    <property type="project" value="UniProtKB-SubCell"/>
</dbReference>
<proteinExistence type="predicted"/>
<gene>
    <name evidence="9" type="ORF">HUT08_10605</name>
</gene>
<feature type="transmembrane region" description="Helical" evidence="7">
    <location>
        <begin position="20"/>
        <end position="40"/>
    </location>
</feature>
<dbReference type="Proteomes" id="UP000509303">
    <property type="component" value="Chromosome"/>
</dbReference>
<evidence type="ECO:0000256" key="4">
    <source>
        <dbReference type="ARBA" id="ARBA00022989"/>
    </source>
</evidence>
<protein>
    <submittedName>
        <fullName evidence="9">MFS transporter</fullName>
    </submittedName>
</protein>
<keyword evidence="3 7" id="KW-0812">Transmembrane</keyword>
<accession>A0A7H8NIM4</accession>
<feature type="domain" description="Major facilitator superfamily (MFS) profile" evidence="8">
    <location>
        <begin position="1"/>
        <end position="210"/>
    </location>
</feature>
<dbReference type="GO" id="GO:0046677">
    <property type="term" value="P:response to antibiotic"/>
    <property type="evidence" value="ECO:0007669"/>
    <property type="project" value="UniProtKB-KW"/>
</dbReference>
<feature type="transmembrane region" description="Helical" evidence="7">
    <location>
        <begin position="125"/>
        <end position="144"/>
    </location>
</feature>
<evidence type="ECO:0000313" key="9">
    <source>
        <dbReference type="EMBL" id="QKW54414.1"/>
    </source>
</evidence>
<organism evidence="9 10">
    <name type="scientific">Streptomyces buecherae</name>
    <dbReference type="NCBI Taxonomy" id="2763006"/>
    <lineage>
        <taxon>Bacteria</taxon>
        <taxon>Bacillati</taxon>
        <taxon>Actinomycetota</taxon>
        <taxon>Actinomycetes</taxon>
        <taxon>Kitasatosporales</taxon>
        <taxon>Streptomycetaceae</taxon>
        <taxon>Streptomyces</taxon>
    </lineage>
</organism>
<evidence type="ECO:0000256" key="2">
    <source>
        <dbReference type="ARBA" id="ARBA00022448"/>
    </source>
</evidence>
<dbReference type="InterPro" id="IPR036259">
    <property type="entry name" value="MFS_trans_sf"/>
</dbReference>
<dbReference type="InterPro" id="IPR011701">
    <property type="entry name" value="MFS"/>
</dbReference>
<reference evidence="9 10" key="1">
    <citation type="submission" date="2020-06" db="EMBL/GenBank/DDBJ databases">
        <title>Genome mining for natural products.</title>
        <authorList>
            <person name="Zhang B."/>
            <person name="Shi J."/>
            <person name="Ge H."/>
        </authorList>
    </citation>
    <scope>NUCLEOTIDE SEQUENCE [LARGE SCALE GENOMIC DNA]</scope>
    <source>
        <strain evidence="9 10">NA00687</strain>
    </source>
</reference>
<sequence length="210" mass="21623">MGGFLFISSLYLQHVRGYDPLHAGLFMLPMATMALFSAPLSGRIVGTRGPRAPLLIAGTALSASATLQALTYSTHLSATVLFTAYTLFGVGFGMVNAPITNTAIASLPRSQAGVAAAMASTSRQLGQALGVAVIGALLATDTHLNPAATHPHPDPTAFIDGSRTAWWLIAGCGGAILLIGTLTSGHRAQPTAQRTAQQLATKETQTTVKA</sequence>
<dbReference type="Pfam" id="PF07690">
    <property type="entry name" value="MFS_1"/>
    <property type="match status" value="1"/>
</dbReference>
<dbReference type="EMBL" id="CP054929">
    <property type="protein sequence ID" value="QKW54414.1"/>
    <property type="molecule type" value="Genomic_DNA"/>
</dbReference>
<evidence type="ECO:0000259" key="8">
    <source>
        <dbReference type="PROSITE" id="PS50850"/>
    </source>
</evidence>
<dbReference type="SUPFAM" id="SSF103473">
    <property type="entry name" value="MFS general substrate transporter"/>
    <property type="match status" value="1"/>
</dbReference>
<keyword evidence="2" id="KW-0813">Transport</keyword>
<dbReference type="GO" id="GO:0022857">
    <property type="term" value="F:transmembrane transporter activity"/>
    <property type="evidence" value="ECO:0007669"/>
    <property type="project" value="InterPro"/>
</dbReference>
<dbReference type="PROSITE" id="PS50850">
    <property type="entry name" value="MFS"/>
    <property type="match status" value="1"/>
</dbReference>
<comment type="subcellular location">
    <subcellularLocation>
        <location evidence="1">Cell membrane</location>
        <topology evidence="1">Multi-pass membrane protein</topology>
    </subcellularLocation>
</comment>
<keyword evidence="6" id="KW-0046">Antibiotic resistance</keyword>
<keyword evidence="5 7" id="KW-0472">Membrane</keyword>
<evidence type="ECO:0000256" key="5">
    <source>
        <dbReference type="ARBA" id="ARBA00023136"/>
    </source>
</evidence>
<dbReference type="PANTHER" id="PTHR42718">
    <property type="entry name" value="MAJOR FACILITATOR SUPERFAMILY MULTIDRUG TRANSPORTER MFSC"/>
    <property type="match status" value="1"/>
</dbReference>
<evidence type="ECO:0000313" key="10">
    <source>
        <dbReference type="Proteomes" id="UP000509303"/>
    </source>
</evidence>
<dbReference type="AlphaFoldDB" id="A0A7H8NIM4"/>
<evidence type="ECO:0000256" key="1">
    <source>
        <dbReference type="ARBA" id="ARBA00004651"/>
    </source>
</evidence>
<evidence type="ECO:0000256" key="6">
    <source>
        <dbReference type="ARBA" id="ARBA00023251"/>
    </source>
</evidence>
<dbReference type="InterPro" id="IPR020846">
    <property type="entry name" value="MFS_dom"/>
</dbReference>
<keyword evidence="4 7" id="KW-1133">Transmembrane helix</keyword>
<feature type="transmembrane region" description="Helical" evidence="7">
    <location>
        <begin position="82"/>
        <end position="104"/>
    </location>
</feature>
<name>A0A7H8NIM4_9ACTN</name>
<evidence type="ECO:0000256" key="3">
    <source>
        <dbReference type="ARBA" id="ARBA00022692"/>
    </source>
</evidence>